<dbReference type="Proteomes" id="UP000001551">
    <property type="component" value="Chromosome"/>
</dbReference>
<comment type="pathway">
    <text evidence="1 7">Metabolic intermediate biosynthesis; chorismate biosynthesis; chorismate from D-erythrose 4-phosphate and phosphoenolpyruvate: step 4/7.</text>
</comment>
<dbReference type="SUPFAM" id="SSF53223">
    <property type="entry name" value="Aminoacid dehydrogenase-like, N-terminal domain"/>
    <property type="match status" value="1"/>
</dbReference>
<evidence type="ECO:0000256" key="1">
    <source>
        <dbReference type="ARBA" id="ARBA00004871"/>
    </source>
</evidence>
<dbReference type="KEGG" id="eha:Ethha_2653"/>
<dbReference type="EC" id="1.1.1.25" evidence="2 7"/>
<dbReference type="SUPFAM" id="SSF51735">
    <property type="entry name" value="NAD(P)-binding Rossmann-fold domains"/>
    <property type="match status" value="1"/>
</dbReference>
<keyword evidence="4 7" id="KW-0521">NADP</keyword>
<dbReference type="GO" id="GO:0004764">
    <property type="term" value="F:shikimate 3-dehydrogenase (NADP+) activity"/>
    <property type="evidence" value="ECO:0007669"/>
    <property type="project" value="UniProtKB-UniRule"/>
</dbReference>
<dbReference type="GO" id="GO:0009423">
    <property type="term" value="P:chorismate biosynthetic process"/>
    <property type="evidence" value="ECO:0007669"/>
    <property type="project" value="UniProtKB-UniRule"/>
</dbReference>
<dbReference type="InterPro" id="IPR036291">
    <property type="entry name" value="NAD(P)-bd_dom_sf"/>
</dbReference>
<dbReference type="STRING" id="663278.Ethha_2653"/>
<feature type="binding site" evidence="7">
    <location>
        <begin position="16"/>
        <end position="18"/>
    </location>
    <ligand>
        <name>shikimate</name>
        <dbReference type="ChEBI" id="CHEBI:36208"/>
    </ligand>
</feature>
<protein>
    <recommendedName>
        <fullName evidence="2 7">Shikimate dehydrogenase (NADP(+))</fullName>
        <shortName evidence="7">SDH</shortName>
        <ecNumber evidence="2 7">1.1.1.25</ecNumber>
    </recommendedName>
</protein>
<dbReference type="RefSeq" id="WP_013486489.1">
    <property type="nucleotide sequence ID" value="NC_014828.1"/>
</dbReference>
<dbReference type="HAMAP" id="MF_00222">
    <property type="entry name" value="Shikimate_DH_AroE"/>
    <property type="match status" value="1"/>
</dbReference>
<feature type="binding site" evidence="7">
    <location>
        <position position="61"/>
    </location>
    <ligand>
        <name>shikimate</name>
        <dbReference type="ChEBI" id="CHEBI:36208"/>
    </ligand>
</feature>
<feature type="binding site" evidence="7">
    <location>
        <position position="238"/>
    </location>
    <ligand>
        <name>NADP(+)</name>
        <dbReference type="ChEBI" id="CHEBI:58349"/>
    </ligand>
</feature>
<evidence type="ECO:0000256" key="7">
    <source>
        <dbReference type="HAMAP-Rule" id="MF_00222"/>
    </source>
</evidence>
<dbReference type="eggNOG" id="COG0169">
    <property type="taxonomic scope" value="Bacteria"/>
</dbReference>
<dbReference type="Pfam" id="PF08501">
    <property type="entry name" value="Shikimate_dh_N"/>
    <property type="match status" value="1"/>
</dbReference>
<dbReference type="InterPro" id="IPR041121">
    <property type="entry name" value="SDH_C"/>
</dbReference>
<dbReference type="Pfam" id="PF18317">
    <property type="entry name" value="SDH_C"/>
    <property type="match status" value="1"/>
</dbReference>
<feature type="binding site" evidence="7">
    <location>
        <position position="217"/>
    </location>
    <ligand>
        <name>shikimate</name>
        <dbReference type="ChEBI" id="CHEBI:36208"/>
    </ligand>
</feature>
<comment type="catalytic activity">
    <reaction evidence="7">
        <text>shikimate + NADP(+) = 3-dehydroshikimate + NADPH + H(+)</text>
        <dbReference type="Rhea" id="RHEA:17737"/>
        <dbReference type="ChEBI" id="CHEBI:15378"/>
        <dbReference type="ChEBI" id="CHEBI:16630"/>
        <dbReference type="ChEBI" id="CHEBI:36208"/>
        <dbReference type="ChEBI" id="CHEBI:57783"/>
        <dbReference type="ChEBI" id="CHEBI:58349"/>
        <dbReference type="EC" id="1.1.1.25"/>
    </reaction>
</comment>
<dbReference type="Gene3D" id="3.40.50.720">
    <property type="entry name" value="NAD(P)-binding Rossmann-like Domain"/>
    <property type="match status" value="1"/>
</dbReference>
<evidence type="ECO:0000256" key="3">
    <source>
        <dbReference type="ARBA" id="ARBA00022605"/>
    </source>
</evidence>
<dbReference type="GO" id="GO:0009073">
    <property type="term" value="P:aromatic amino acid family biosynthetic process"/>
    <property type="evidence" value="ECO:0007669"/>
    <property type="project" value="UniProtKB-KW"/>
</dbReference>
<comment type="subunit">
    <text evidence="7">Homodimer.</text>
</comment>
<dbReference type="InterPro" id="IPR046346">
    <property type="entry name" value="Aminoacid_DH-like_N_sf"/>
</dbReference>
<dbReference type="AlphaFoldDB" id="E6U776"/>
<feature type="binding site" evidence="7">
    <location>
        <position position="245"/>
    </location>
    <ligand>
        <name>shikimate</name>
        <dbReference type="ChEBI" id="CHEBI:36208"/>
    </ligand>
</feature>
<reference evidence="10 11" key="1">
    <citation type="submission" date="2010-12" db="EMBL/GenBank/DDBJ databases">
        <title>Complete sequence of Ethanoligenens harbinense YUAN-3.</title>
        <authorList>
            <person name="Lucas S."/>
            <person name="Copeland A."/>
            <person name="Lapidus A."/>
            <person name="Cheng J.-F."/>
            <person name="Bruce D."/>
            <person name="Goodwin L."/>
            <person name="Pitluck S."/>
            <person name="Chertkov O."/>
            <person name="Misra M."/>
            <person name="Detter J.C."/>
            <person name="Han C."/>
            <person name="Tapia R."/>
            <person name="Land M."/>
            <person name="Hauser L."/>
            <person name="Jeffries C."/>
            <person name="Kyrpides N."/>
            <person name="Ivanova N."/>
            <person name="Mikhailova N."/>
            <person name="Wang A."/>
            <person name="Mouttaki H."/>
            <person name="He Z."/>
            <person name="Zhou J."/>
            <person name="Hemme C.L."/>
            <person name="Woyke T."/>
        </authorList>
    </citation>
    <scope>NUCLEOTIDE SEQUENCE [LARGE SCALE GENOMIC DNA]</scope>
    <source>
        <strain evidence="11">DSM 18485 / JCM 12961 / CGMCC 1.5033 / YUAN-3</strain>
    </source>
</reference>
<keyword evidence="5 7" id="KW-0560">Oxidoreductase</keyword>
<comment type="function">
    <text evidence="7">Involved in the biosynthesis of the chorismate, which leads to the biosynthesis of aromatic amino acids. Catalyzes the reversible NADPH linked reduction of 3-dehydroshikimate (DHSA) to yield shikimate (SA).</text>
</comment>
<gene>
    <name evidence="7" type="primary">aroE</name>
    <name evidence="10" type="ordered locus">Ethha_2653</name>
</gene>
<dbReference type="HOGENOM" id="CLU_044063_4_1_9"/>
<dbReference type="EMBL" id="CP002400">
    <property type="protein sequence ID" value="ADU28146.1"/>
    <property type="molecule type" value="Genomic_DNA"/>
</dbReference>
<dbReference type="NCBIfam" id="TIGR00507">
    <property type="entry name" value="aroE"/>
    <property type="match status" value="1"/>
</dbReference>
<sequence length="279" mass="29911">MGQFAYGLIGHPLGHSVSPEIHRRLFALSGVPGTYELLDFPPEELEARLPALRALDGFNITIPYKQTFLPLLDTVDGRAARYGAVNTVKCAETGMRGFNTDVTGFLRALAQADIPLSGHVLLCGTGGVSHMMACEALERGCTLTVGARTYGKASAFADELTARYPGSQVEPSALAYLSGSFDLILNGTPAGMYPNVKELPVPLNVARSSRAVFDAIYNPTETTLLARARAAGAKTQNGLSMLVWQAAAAQEIWTGKTFAPEDIDALCREMAVYIKEHFA</sequence>
<name>E6U776_ETHHY</name>
<keyword evidence="6 7" id="KW-0057">Aromatic amino acid biosynthesis</keyword>
<dbReference type="Gene3D" id="3.40.50.10860">
    <property type="entry name" value="Leucine Dehydrogenase, chain A, domain 1"/>
    <property type="match status" value="1"/>
</dbReference>
<comment type="similarity">
    <text evidence="7">Belongs to the shikimate dehydrogenase family.</text>
</comment>
<keyword evidence="3 7" id="KW-0028">Amino-acid biosynthesis</keyword>
<dbReference type="PANTHER" id="PTHR21089">
    <property type="entry name" value="SHIKIMATE DEHYDROGENASE"/>
    <property type="match status" value="1"/>
</dbReference>
<feature type="domain" description="SDH C-terminal" evidence="9">
    <location>
        <begin position="238"/>
        <end position="257"/>
    </location>
</feature>
<evidence type="ECO:0000256" key="6">
    <source>
        <dbReference type="ARBA" id="ARBA00023141"/>
    </source>
</evidence>
<feature type="domain" description="Shikimate dehydrogenase substrate binding N-terminal" evidence="8">
    <location>
        <begin position="8"/>
        <end position="88"/>
    </location>
</feature>
<dbReference type="InterPro" id="IPR013708">
    <property type="entry name" value="Shikimate_DH-bd_N"/>
</dbReference>
<evidence type="ECO:0000259" key="8">
    <source>
        <dbReference type="Pfam" id="PF08501"/>
    </source>
</evidence>
<dbReference type="GO" id="GO:0050661">
    <property type="term" value="F:NADP binding"/>
    <property type="evidence" value="ECO:0007669"/>
    <property type="project" value="InterPro"/>
</dbReference>
<dbReference type="UniPathway" id="UPA00053">
    <property type="reaction ID" value="UER00087"/>
</dbReference>
<dbReference type="CDD" id="cd01065">
    <property type="entry name" value="NAD_bind_Shikimate_DH"/>
    <property type="match status" value="1"/>
</dbReference>
<comment type="caution">
    <text evidence="7">Lacks conserved residue(s) required for the propagation of feature annotation.</text>
</comment>
<evidence type="ECO:0000256" key="2">
    <source>
        <dbReference type="ARBA" id="ARBA00012962"/>
    </source>
</evidence>
<evidence type="ECO:0000259" key="9">
    <source>
        <dbReference type="Pfam" id="PF18317"/>
    </source>
</evidence>
<feature type="binding site" evidence="7">
    <location>
        <position position="215"/>
    </location>
    <ligand>
        <name>NADP(+)</name>
        <dbReference type="ChEBI" id="CHEBI:58349"/>
    </ligand>
</feature>
<dbReference type="GO" id="GO:0008652">
    <property type="term" value="P:amino acid biosynthetic process"/>
    <property type="evidence" value="ECO:0007669"/>
    <property type="project" value="UniProtKB-KW"/>
</dbReference>
<feature type="active site" description="Proton acceptor" evidence="7">
    <location>
        <position position="65"/>
    </location>
</feature>
<evidence type="ECO:0000313" key="10">
    <source>
        <dbReference type="EMBL" id="ADU28146.1"/>
    </source>
</evidence>
<accession>E6U776</accession>
<keyword evidence="11" id="KW-1185">Reference proteome</keyword>
<evidence type="ECO:0000256" key="4">
    <source>
        <dbReference type="ARBA" id="ARBA00022857"/>
    </source>
</evidence>
<organism evidence="10 11">
    <name type="scientific">Ethanoligenens harbinense (strain DSM 18485 / JCM 12961 / CGMCC 1.5033 / YUAN-3)</name>
    <dbReference type="NCBI Taxonomy" id="663278"/>
    <lineage>
        <taxon>Bacteria</taxon>
        <taxon>Bacillati</taxon>
        <taxon>Bacillota</taxon>
        <taxon>Clostridia</taxon>
        <taxon>Eubacteriales</taxon>
        <taxon>Oscillospiraceae</taxon>
        <taxon>Ethanoligenens</taxon>
    </lineage>
</organism>
<dbReference type="GO" id="GO:0019632">
    <property type="term" value="P:shikimate metabolic process"/>
    <property type="evidence" value="ECO:0007669"/>
    <property type="project" value="InterPro"/>
</dbReference>
<dbReference type="PANTHER" id="PTHR21089:SF1">
    <property type="entry name" value="BIFUNCTIONAL 3-DEHYDROQUINATE DEHYDRATASE_SHIKIMATE DEHYDROGENASE, CHLOROPLASTIC"/>
    <property type="match status" value="1"/>
</dbReference>
<feature type="binding site" evidence="7">
    <location>
        <position position="101"/>
    </location>
    <ligand>
        <name>shikimate</name>
        <dbReference type="ChEBI" id="CHEBI:36208"/>
    </ligand>
</feature>
<dbReference type="InterPro" id="IPR011342">
    <property type="entry name" value="Shikimate_DH"/>
</dbReference>
<proteinExistence type="inferred from homology"/>
<evidence type="ECO:0000313" key="11">
    <source>
        <dbReference type="Proteomes" id="UP000001551"/>
    </source>
</evidence>
<feature type="binding site" evidence="7">
    <location>
        <position position="86"/>
    </location>
    <ligand>
        <name>shikimate</name>
        <dbReference type="ChEBI" id="CHEBI:36208"/>
    </ligand>
</feature>
<evidence type="ECO:0000256" key="5">
    <source>
        <dbReference type="ARBA" id="ARBA00023002"/>
    </source>
</evidence>
<dbReference type="InterPro" id="IPR022893">
    <property type="entry name" value="Shikimate_DH_fam"/>
</dbReference>